<keyword evidence="3" id="KW-0804">Transcription</keyword>
<evidence type="ECO:0000313" key="6">
    <source>
        <dbReference type="EMBL" id="GIL27911.1"/>
    </source>
</evidence>
<proteinExistence type="predicted"/>
<dbReference type="Pfam" id="PF17754">
    <property type="entry name" value="TetR_C_14"/>
    <property type="match status" value="1"/>
</dbReference>
<dbReference type="PROSITE" id="PS50977">
    <property type="entry name" value="HTH_TETR_2"/>
    <property type="match status" value="1"/>
</dbReference>
<dbReference type="Gene3D" id="1.10.357.10">
    <property type="entry name" value="Tetracycline Repressor, domain 2"/>
    <property type="match status" value="1"/>
</dbReference>
<dbReference type="PANTHER" id="PTHR30055:SF238">
    <property type="entry name" value="MYCOFACTOCIN BIOSYNTHESIS TRANSCRIPTIONAL REGULATOR MFTR-RELATED"/>
    <property type="match status" value="1"/>
</dbReference>
<evidence type="ECO:0000256" key="2">
    <source>
        <dbReference type="ARBA" id="ARBA00023125"/>
    </source>
</evidence>
<dbReference type="SUPFAM" id="SSF46689">
    <property type="entry name" value="Homeodomain-like"/>
    <property type="match status" value="1"/>
</dbReference>
<feature type="domain" description="HTH tetR-type" evidence="5">
    <location>
        <begin position="14"/>
        <end position="74"/>
    </location>
</feature>
<dbReference type="AlphaFoldDB" id="A0A8J4AAB4"/>
<dbReference type="Gene3D" id="1.10.10.60">
    <property type="entry name" value="Homeodomain-like"/>
    <property type="match status" value="1"/>
</dbReference>
<keyword evidence="1" id="KW-0805">Transcription regulation</keyword>
<gene>
    <name evidence="6" type="ORF">NUM_31650</name>
</gene>
<comment type="caution">
    <text evidence="6">The sequence shown here is derived from an EMBL/GenBank/DDBJ whole genome shotgun (WGS) entry which is preliminary data.</text>
</comment>
<dbReference type="Proteomes" id="UP000614996">
    <property type="component" value="Unassembled WGS sequence"/>
</dbReference>
<evidence type="ECO:0000259" key="5">
    <source>
        <dbReference type="PROSITE" id="PS50977"/>
    </source>
</evidence>
<keyword evidence="7" id="KW-1185">Reference proteome</keyword>
<name>A0A8J4AAB4_9ACTN</name>
<dbReference type="RefSeq" id="WP_225918612.1">
    <property type="nucleotide sequence ID" value="NZ_BOPO01000053.1"/>
</dbReference>
<protein>
    <submittedName>
        <fullName evidence="6">TetR family transcriptional regulator</fullName>
    </submittedName>
</protein>
<evidence type="ECO:0000256" key="4">
    <source>
        <dbReference type="PROSITE-ProRule" id="PRU00335"/>
    </source>
</evidence>
<dbReference type="Pfam" id="PF00440">
    <property type="entry name" value="TetR_N"/>
    <property type="match status" value="1"/>
</dbReference>
<keyword evidence="2 4" id="KW-0238">DNA-binding</keyword>
<dbReference type="PANTHER" id="PTHR30055">
    <property type="entry name" value="HTH-TYPE TRANSCRIPTIONAL REGULATOR RUTR"/>
    <property type="match status" value="1"/>
</dbReference>
<evidence type="ECO:0000256" key="3">
    <source>
        <dbReference type="ARBA" id="ARBA00023163"/>
    </source>
</evidence>
<evidence type="ECO:0000256" key="1">
    <source>
        <dbReference type="ARBA" id="ARBA00023015"/>
    </source>
</evidence>
<dbReference type="GO" id="GO:0003700">
    <property type="term" value="F:DNA-binding transcription factor activity"/>
    <property type="evidence" value="ECO:0007669"/>
    <property type="project" value="TreeGrafter"/>
</dbReference>
<dbReference type="PROSITE" id="PS01081">
    <property type="entry name" value="HTH_TETR_1"/>
    <property type="match status" value="1"/>
</dbReference>
<dbReference type="InterPro" id="IPR041347">
    <property type="entry name" value="MftR_C"/>
</dbReference>
<sequence>MTGPAPSLRDRKKQRTRVLLHETALRLFLQRGFDAVTLDELGEAAEVSRRTFFRYFAAKDAVALAAETELWDAYLHRLADREWRGSVLAALRDSLTDTVRAMGDEWLRRFLATRGLIARTPALRAASDAAGIRTQDRIADVLDTALGGERDLRVRLLAELTLAAWRCAAREWVRGDKRPAGRAKVDGLVRHLDDAFDALPAALGLTAPARDAAGPAAASAGAASRRR</sequence>
<reference evidence="7" key="1">
    <citation type="journal article" date="2021" name="Int. J. Syst. Evol. Microbiol.">
        <title>Actinocatenispora comari sp. nov., an endophytic actinomycete isolated from aerial parts of Comarum salesowianum.</title>
        <authorList>
            <person name="Oyunbileg N."/>
            <person name="Iizaka Y."/>
            <person name="Hamada M."/>
            <person name="Davaapurev B.O."/>
            <person name="Fukumoto A."/>
            <person name="Tsetseg B."/>
            <person name="Kato F."/>
            <person name="Tamura T."/>
            <person name="Batkhuu J."/>
            <person name="Anzai Y."/>
        </authorList>
    </citation>
    <scope>NUCLEOTIDE SEQUENCE [LARGE SCALE GENOMIC DNA]</scope>
    <source>
        <strain evidence="7">NUM-2625</strain>
    </source>
</reference>
<dbReference type="EMBL" id="BOPO01000053">
    <property type="protein sequence ID" value="GIL27911.1"/>
    <property type="molecule type" value="Genomic_DNA"/>
</dbReference>
<dbReference type="InterPro" id="IPR009057">
    <property type="entry name" value="Homeodomain-like_sf"/>
</dbReference>
<dbReference type="InterPro" id="IPR050109">
    <property type="entry name" value="HTH-type_TetR-like_transc_reg"/>
</dbReference>
<dbReference type="GO" id="GO:0000976">
    <property type="term" value="F:transcription cis-regulatory region binding"/>
    <property type="evidence" value="ECO:0007669"/>
    <property type="project" value="TreeGrafter"/>
</dbReference>
<accession>A0A8J4AAB4</accession>
<evidence type="ECO:0000313" key="7">
    <source>
        <dbReference type="Proteomes" id="UP000614996"/>
    </source>
</evidence>
<organism evidence="6 7">
    <name type="scientific">Actinocatenispora comari</name>
    <dbReference type="NCBI Taxonomy" id="2807577"/>
    <lineage>
        <taxon>Bacteria</taxon>
        <taxon>Bacillati</taxon>
        <taxon>Actinomycetota</taxon>
        <taxon>Actinomycetes</taxon>
        <taxon>Micromonosporales</taxon>
        <taxon>Micromonosporaceae</taxon>
        <taxon>Actinocatenispora</taxon>
    </lineage>
</organism>
<dbReference type="InterPro" id="IPR001647">
    <property type="entry name" value="HTH_TetR"/>
</dbReference>
<feature type="DNA-binding region" description="H-T-H motif" evidence="4">
    <location>
        <begin position="37"/>
        <end position="56"/>
    </location>
</feature>
<dbReference type="InterPro" id="IPR023772">
    <property type="entry name" value="DNA-bd_HTH_TetR-type_CS"/>
</dbReference>